<sequence length="110" mass="13046">MWNYKPCKMKYSYLYENESVIIYHGKGAIKLTSAGMYFWEFANGKRTVSELVDMIEEYLGLYDKQTIYKNTIKLMIDLHEKELIILNWDPLLKDRMSQDITDEIGGVVYE</sequence>
<gene>
    <name evidence="1" type="ordered locus">Cphy_3575</name>
</gene>
<organism evidence="1 2">
    <name type="scientific">Lachnoclostridium phytofermentans (strain ATCC 700394 / DSM 18823 / ISDg)</name>
    <name type="common">Clostridium phytofermentans</name>
    <dbReference type="NCBI Taxonomy" id="357809"/>
    <lineage>
        <taxon>Bacteria</taxon>
        <taxon>Bacillati</taxon>
        <taxon>Bacillota</taxon>
        <taxon>Clostridia</taxon>
        <taxon>Lachnospirales</taxon>
        <taxon>Lachnospiraceae</taxon>
    </lineage>
</organism>
<keyword evidence="2" id="KW-1185">Reference proteome</keyword>
<dbReference type="STRING" id="357809.Cphy_3575"/>
<dbReference type="OrthoDB" id="1955128at2"/>
<proteinExistence type="predicted"/>
<name>A9KIR1_LACP7</name>
<evidence type="ECO:0000313" key="1">
    <source>
        <dbReference type="EMBL" id="ABX43924.1"/>
    </source>
</evidence>
<dbReference type="InterPro" id="IPR008792">
    <property type="entry name" value="PQQD"/>
</dbReference>
<dbReference type="KEGG" id="cpy:Cphy_3575"/>
<dbReference type="Proteomes" id="UP000000370">
    <property type="component" value="Chromosome"/>
</dbReference>
<reference evidence="2" key="1">
    <citation type="submission" date="2007-11" db="EMBL/GenBank/DDBJ databases">
        <title>Complete genome sequence of Clostridium phytofermentans ISDg.</title>
        <authorList>
            <person name="Leschine S.B."/>
            <person name="Warnick T.A."/>
            <person name="Blanchard J.L."/>
            <person name="Schnell D.J."/>
            <person name="Petit E.L."/>
            <person name="LaTouf W.G."/>
            <person name="Copeland A."/>
            <person name="Lucas S."/>
            <person name="Lapidus A."/>
            <person name="Barry K."/>
            <person name="Glavina del Rio T."/>
            <person name="Dalin E."/>
            <person name="Tice H."/>
            <person name="Pitluck S."/>
            <person name="Kiss H."/>
            <person name="Brettin T."/>
            <person name="Bruce D."/>
            <person name="Detter J.C."/>
            <person name="Han C."/>
            <person name="Kuske C."/>
            <person name="Schmutz J."/>
            <person name="Larimer F."/>
            <person name="Land M."/>
            <person name="Hauser L."/>
            <person name="Kyrpides N."/>
            <person name="Kim E.A."/>
            <person name="Richardson P."/>
        </authorList>
    </citation>
    <scope>NUCLEOTIDE SEQUENCE [LARGE SCALE GENOMIC DNA]</scope>
    <source>
        <strain evidence="2">ATCC 700394 / DSM 18823 / ISDg</strain>
    </source>
</reference>
<dbReference type="HOGENOM" id="CLU_2166608_0_0_9"/>
<dbReference type="AlphaFoldDB" id="A9KIR1"/>
<evidence type="ECO:0008006" key="3">
    <source>
        <dbReference type="Google" id="ProtNLM"/>
    </source>
</evidence>
<accession>A9KIR1</accession>
<protein>
    <recommendedName>
        <fullName evidence="3">PqqD family protein</fullName>
    </recommendedName>
</protein>
<dbReference type="Pfam" id="PF05402">
    <property type="entry name" value="PqqD"/>
    <property type="match status" value="1"/>
</dbReference>
<evidence type="ECO:0000313" key="2">
    <source>
        <dbReference type="Proteomes" id="UP000000370"/>
    </source>
</evidence>
<dbReference type="EMBL" id="CP000885">
    <property type="protein sequence ID" value="ABX43924.1"/>
    <property type="molecule type" value="Genomic_DNA"/>
</dbReference>
<dbReference type="InterPro" id="IPR041881">
    <property type="entry name" value="PqqD_sf"/>
</dbReference>
<dbReference type="RefSeq" id="WP_012201572.1">
    <property type="nucleotide sequence ID" value="NC_010001.1"/>
</dbReference>
<dbReference type="Gene3D" id="1.10.10.1150">
    <property type="entry name" value="Coenzyme PQQ synthesis protein D (PqqD)"/>
    <property type="match status" value="1"/>
</dbReference>